<name>A0A1G8JVA3_9SPHI</name>
<sequence>MSLEILSTQNADETFIAVYDFIEIRFGKKVADKFLEKTENIVALIAEYPLMYKATSIDVNVRIAIISKHTSLFYRVTETSVHLLYFWDNRRDQLFL</sequence>
<protein>
    <submittedName>
        <fullName evidence="2">Plasmid stabilization system protein ParE</fullName>
    </submittedName>
</protein>
<gene>
    <name evidence="2" type="ORF">SAMN05192573_11957</name>
</gene>
<dbReference type="InterPro" id="IPR035093">
    <property type="entry name" value="RelE/ParE_toxin_dom_sf"/>
</dbReference>
<evidence type="ECO:0000313" key="2">
    <source>
        <dbReference type="EMBL" id="SDI35154.1"/>
    </source>
</evidence>
<dbReference type="EMBL" id="FNCG01000019">
    <property type="protein sequence ID" value="SDI35154.1"/>
    <property type="molecule type" value="Genomic_DNA"/>
</dbReference>
<keyword evidence="3" id="KW-1185">Reference proteome</keyword>
<evidence type="ECO:0000313" key="3">
    <source>
        <dbReference type="Proteomes" id="UP000199705"/>
    </source>
</evidence>
<dbReference type="Gene3D" id="3.30.2310.20">
    <property type="entry name" value="RelE-like"/>
    <property type="match status" value="1"/>
</dbReference>
<dbReference type="Proteomes" id="UP000199705">
    <property type="component" value="Unassembled WGS sequence"/>
</dbReference>
<organism evidence="2 3">
    <name type="scientific">Mucilaginibacter gossypii</name>
    <dbReference type="NCBI Taxonomy" id="551996"/>
    <lineage>
        <taxon>Bacteria</taxon>
        <taxon>Pseudomonadati</taxon>
        <taxon>Bacteroidota</taxon>
        <taxon>Sphingobacteriia</taxon>
        <taxon>Sphingobacteriales</taxon>
        <taxon>Sphingobacteriaceae</taxon>
        <taxon>Mucilaginibacter</taxon>
    </lineage>
</organism>
<dbReference type="InterPro" id="IPR007712">
    <property type="entry name" value="RelE/ParE_toxin"/>
</dbReference>
<dbReference type="AlphaFoldDB" id="A0A1G8JVA3"/>
<accession>A0A1G8JVA3</accession>
<keyword evidence="1" id="KW-1277">Toxin-antitoxin system</keyword>
<proteinExistence type="predicted"/>
<dbReference type="STRING" id="551996.SAMN05192573_11957"/>
<dbReference type="RefSeq" id="WP_091174627.1">
    <property type="nucleotide sequence ID" value="NZ_CP071878.2"/>
</dbReference>
<dbReference type="Pfam" id="PF05016">
    <property type="entry name" value="ParE_toxin"/>
    <property type="match status" value="1"/>
</dbReference>
<evidence type="ECO:0000256" key="1">
    <source>
        <dbReference type="ARBA" id="ARBA00022649"/>
    </source>
</evidence>
<reference evidence="3" key="1">
    <citation type="submission" date="2016-10" db="EMBL/GenBank/DDBJ databases">
        <authorList>
            <person name="Varghese N."/>
            <person name="Submissions S."/>
        </authorList>
    </citation>
    <scope>NUCLEOTIDE SEQUENCE [LARGE SCALE GENOMIC DNA]</scope>
    <source>
        <strain evidence="3">Gh-67</strain>
    </source>
</reference>